<dbReference type="AlphaFoldDB" id="A0A318JS21"/>
<dbReference type="Pfam" id="PF19942">
    <property type="entry name" value="DUF6404"/>
    <property type="match status" value="1"/>
</dbReference>
<accession>A0A318JS21</accession>
<proteinExistence type="predicted"/>
<comment type="caution">
    <text evidence="2">The sequence shown here is derived from an EMBL/GenBank/DDBJ whole genome shotgun (WGS) entry which is preliminary data.</text>
</comment>
<gene>
    <name evidence="2" type="ORF">DFR42_104123</name>
</gene>
<dbReference type="EMBL" id="QJKB01000004">
    <property type="protein sequence ID" value="PXX43122.1"/>
    <property type="molecule type" value="Genomic_DNA"/>
</dbReference>
<evidence type="ECO:0000313" key="2">
    <source>
        <dbReference type="EMBL" id="PXX43122.1"/>
    </source>
</evidence>
<keyword evidence="1" id="KW-1133">Transmembrane helix</keyword>
<reference evidence="2 3" key="1">
    <citation type="submission" date="2018-05" db="EMBL/GenBank/DDBJ databases">
        <title>Genomic Encyclopedia of Type Strains, Phase IV (KMG-IV): sequencing the most valuable type-strain genomes for metagenomic binning, comparative biology and taxonomic classification.</title>
        <authorList>
            <person name="Goeker M."/>
        </authorList>
    </citation>
    <scope>NUCLEOTIDE SEQUENCE [LARGE SCALE GENOMIC DNA]</scope>
    <source>
        <strain evidence="2 3">DSM 19792</strain>
    </source>
</reference>
<dbReference type="Proteomes" id="UP000247792">
    <property type="component" value="Unassembled WGS sequence"/>
</dbReference>
<feature type="transmembrane region" description="Helical" evidence="1">
    <location>
        <begin position="91"/>
        <end position="111"/>
    </location>
</feature>
<dbReference type="RefSeq" id="WP_110255676.1">
    <property type="nucleotide sequence ID" value="NZ_QJKB01000004.1"/>
</dbReference>
<feature type="transmembrane region" description="Helical" evidence="1">
    <location>
        <begin position="60"/>
        <end position="79"/>
    </location>
</feature>
<organism evidence="2 3">
    <name type="scientific">Undibacterium pigrum</name>
    <dbReference type="NCBI Taxonomy" id="401470"/>
    <lineage>
        <taxon>Bacteria</taxon>
        <taxon>Pseudomonadati</taxon>
        <taxon>Pseudomonadota</taxon>
        <taxon>Betaproteobacteria</taxon>
        <taxon>Burkholderiales</taxon>
        <taxon>Oxalobacteraceae</taxon>
        <taxon>Undibacterium</taxon>
    </lineage>
</organism>
<keyword evidence="1" id="KW-0472">Membrane</keyword>
<evidence type="ECO:0000313" key="3">
    <source>
        <dbReference type="Proteomes" id="UP000247792"/>
    </source>
</evidence>
<name>A0A318JS21_9BURK</name>
<dbReference type="InterPro" id="IPR045644">
    <property type="entry name" value="DUF6404"/>
</dbReference>
<dbReference type="OrthoDB" id="7870117at2"/>
<sequence>MNTTETNNHDRREFKRQAALKLLEKTGIMRSNYAPPYLRLLWRMGFDVAPPHFSPFWQNALFTGLFYSVGWGLLMYFFVWSKVVIPPLLMLNSSLIAGFLFGLTLACYYAYGKRKHGLPSWQDFHPVSE</sequence>
<evidence type="ECO:0000256" key="1">
    <source>
        <dbReference type="SAM" id="Phobius"/>
    </source>
</evidence>
<keyword evidence="3" id="KW-1185">Reference proteome</keyword>
<protein>
    <submittedName>
        <fullName evidence="2">Uncharacterized protein</fullName>
    </submittedName>
</protein>
<keyword evidence="1" id="KW-0812">Transmembrane</keyword>